<dbReference type="InterPro" id="IPR017452">
    <property type="entry name" value="GPCR_Rhodpsn_7TM"/>
</dbReference>
<dbReference type="OrthoDB" id="5839774at2759"/>
<dbReference type="SUPFAM" id="SSF81321">
    <property type="entry name" value="Family A G protein-coupled receptor-like"/>
    <property type="match status" value="1"/>
</dbReference>
<keyword evidence="2 5" id="KW-0812">Transmembrane</keyword>
<comment type="caution">
    <text evidence="7">The sequence shown here is derived from an EMBL/GenBank/DDBJ whole genome shotgun (WGS) entry which is preliminary data.</text>
</comment>
<keyword evidence="3 5" id="KW-1133">Transmembrane helix</keyword>
<dbReference type="GO" id="GO:0038022">
    <property type="term" value="F:G protein-coupled olfactory receptor activity"/>
    <property type="evidence" value="ECO:0007669"/>
    <property type="project" value="TreeGrafter"/>
</dbReference>
<dbReference type="PANTHER" id="PTHR22943:SF248">
    <property type="entry name" value="SEVEN TM RECEPTOR"/>
    <property type="match status" value="1"/>
</dbReference>
<proteinExistence type="predicted"/>
<protein>
    <submittedName>
        <fullName evidence="7">7TM chemoreceptor</fullName>
    </submittedName>
</protein>
<evidence type="ECO:0000256" key="5">
    <source>
        <dbReference type="SAM" id="Phobius"/>
    </source>
</evidence>
<dbReference type="Gene3D" id="1.20.1070.10">
    <property type="entry name" value="Rhodopsin 7-helix transmembrane proteins"/>
    <property type="match status" value="1"/>
</dbReference>
<dbReference type="EMBL" id="JOJR01000497">
    <property type="protein sequence ID" value="RCN37116.1"/>
    <property type="molecule type" value="Genomic_DNA"/>
</dbReference>
<dbReference type="Pfam" id="PF10326">
    <property type="entry name" value="7TM_GPCR_Str"/>
    <property type="match status" value="1"/>
</dbReference>
<feature type="transmembrane region" description="Helical" evidence="5">
    <location>
        <begin position="36"/>
        <end position="56"/>
    </location>
</feature>
<dbReference type="PROSITE" id="PS50262">
    <property type="entry name" value="G_PROTEIN_RECEP_F1_2"/>
    <property type="match status" value="1"/>
</dbReference>
<dbReference type="GO" id="GO:0005886">
    <property type="term" value="C:plasma membrane"/>
    <property type="evidence" value="ECO:0007669"/>
    <property type="project" value="TreeGrafter"/>
</dbReference>
<keyword evidence="8" id="KW-1185">Reference proteome</keyword>
<name>A0A368FY41_ANCCA</name>
<feature type="transmembrane region" description="Helical" evidence="5">
    <location>
        <begin position="186"/>
        <end position="209"/>
    </location>
</feature>
<evidence type="ECO:0000313" key="8">
    <source>
        <dbReference type="Proteomes" id="UP000252519"/>
    </source>
</evidence>
<dbReference type="Proteomes" id="UP000252519">
    <property type="component" value="Unassembled WGS sequence"/>
</dbReference>
<dbReference type="GO" id="GO:0042048">
    <property type="term" value="P:olfactory behavior"/>
    <property type="evidence" value="ECO:0007669"/>
    <property type="project" value="TreeGrafter"/>
</dbReference>
<keyword evidence="4 5" id="KW-0472">Membrane</keyword>
<evidence type="ECO:0000256" key="1">
    <source>
        <dbReference type="ARBA" id="ARBA00004370"/>
    </source>
</evidence>
<feature type="domain" description="G-protein coupled receptors family 1 profile" evidence="6">
    <location>
        <begin position="1"/>
        <end position="202"/>
    </location>
</feature>
<evidence type="ECO:0000313" key="7">
    <source>
        <dbReference type="EMBL" id="RCN37116.1"/>
    </source>
</evidence>
<keyword evidence="7" id="KW-0675">Receptor</keyword>
<sequence length="237" mass="27637">MYGLSTFLLAIHFVYRYVLICRPNHRYLFSSFECKVAWVALTLVWGLIYFSINFFLFAPSERYHNFARAAVLSRANYDIDELGFFCVFIYEVIDGETIIYISYCVGLCVMMVMMLSTFLVMICCGVQIIRALERISLSNKTRNLQHQLLRALIVQATIPFIFSYLPRFLMFAFVIKGSSKNAFTAFVPYTIALYTFLDPIAIIIFIPTLRKKIFDFKRCREVVSAVSRTKLDFSLRY</sequence>
<dbReference type="PANTHER" id="PTHR22943">
    <property type="entry name" value="7-TRANSMEMBRANE DOMAIN RECEPTOR C.ELEGANS"/>
    <property type="match status" value="1"/>
</dbReference>
<feature type="transmembrane region" description="Helical" evidence="5">
    <location>
        <begin position="99"/>
        <end position="128"/>
    </location>
</feature>
<evidence type="ECO:0000259" key="6">
    <source>
        <dbReference type="PROSITE" id="PS50262"/>
    </source>
</evidence>
<organism evidence="7 8">
    <name type="scientific">Ancylostoma caninum</name>
    <name type="common">Dog hookworm</name>
    <dbReference type="NCBI Taxonomy" id="29170"/>
    <lineage>
        <taxon>Eukaryota</taxon>
        <taxon>Metazoa</taxon>
        <taxon>Ecdysozoa</taxon>
        <taxon>Nematoda</taxon>
        <taxon>Chromadorea</taxon>
        <taxon>Rhabditida</taxon>
        <taxon>Rhabditina</taxon>
        <taxon>Rhabditomorpha</taxon>
        <taxon>Strongyloidea</taxon>
        <taxon>Ancylostomatidae</taxon>
        <taxon>Ancylostomatinae</taxon>
        <taxon>Ancylostoma</taxon>
    </lineage>
</organism>
<evidence type="ECO:0000256" key="3">
    <source>
        <dbReference type="ARBA" id="ARBA00022989"/>
    </source>
</evidence>
<dbReference type="STRING" id="29170.A0A368FY41"/>
<dbReference type="AlphaFoldDB" id="A0A368FY41"/>
<gene>
    <name evidence="7" type="ORF">ANCCAN_17003</name>
</gene>
<accession>A0A368FY41</accession>
<dbReference type="InterPro" id="IPR019428">
    <property type="entry name" value="7TM_GPCR_serpentine_rcpt_Str"/>
</dbReference>
<reference evidence="7 8" key="1">
    <citation type="submission" date="2014-10" db="EMBL/GenBank/DDBJ databases">
        <title>Draft genome of the hookworm Ancylostoma caninum.</title>
        <authorList>
            <person name="Mitreva M."/>
        </authorList>
    </citation>
    <scope>NUCLEOTIDE SEQUENCE [LARGE SCALE GENOMIC DNA]</scope>
    <source>
        <strain evidence="7 8">Baltimore</strain>
    </source>
</reference>
<comment type="subcellular location">
    <subcellularLocation>
        <location evidence="1">Membrane</location>
    </subcellularLocation>
</comment>
<evidence type="ECO:0000256" key="4">
    <source>
        <dbReference type="ARBA" id="ARBA00023136"/>
    </source>
</evidence>
<evidence type="ECO:0000256" key="2">
    <source>
        <dbReference type="ARBA" id="ARBA00022692"/>
    </source>
</evidence>
<feature type="transmembrane region" description="Helical" evidence="5">
    <location>
        <begin position="148"/>
        <end position="166"/>
    </location>
</feature>